<evidence type="ECO:0000256" key="3">
    <source>
        <dbReference type="ARBA" id="ARBA00023125"/>
    </source>
</evidence>
<keyword evidence="2" id="KW-0805">Transcription regulation</keyword>
<dbReference type="GO" id="GO:0000977">
    <property type="term" value="F:RNA polymerase II transcription regulatory region sequence-specific DNA binding"/>
    <property type="evidence" value="ECO:0007669"/>
    <property type="project" value="InterPro"/>
</dbReference>
<dbReference type="GO" id="GO:0005634">
    <property type="term" value="C:nucleus"/>
    <property type="evidence" value="ECO:0007669"/>
    <property type="project" value="UniProtKB-SubCell"/>
</dbReference>
<keyword evidence="9" id="KW-1185">Reference proteome</keyword>
<gene>
    <name evidence="8" type="ORF">D0Y65_054205</name>
</gene>
<dbReference type="EMBL" id="QZWG01000020">
    <property type="protein sequence ID" value="RZB44056.1"/>
    <property type="molecule type" value="Genomic_DNA"/>
</dbReference>
<evidence type="ECO:0000256" key="2">
    <source>
        <dbReference type="ARBA" id="ARBA00023015"/>
    </source>
</evidence>
<dbReference type="PRINTS" id="PR00404">
    <property type="entry name" value="MADSDOMAIN"/>
</dbReference>
<evidence type="ECO:0000256" key="1">
    <source>
        <dbReference type="ARBA" id="ARBA00004123"/>
    </source>
</evidence>
<evidence type="ECO:0000256" key="5">
    <source>
        <dbReference type="ARBA" id="ARBA00023242"/>
    </source>
</evidence>
<dbReference type="GO" id="GO:0046983">
    <property type="term" value="F:protein dimerization activity"/>
    <property type="evidence" value="ECO:0007669"/>
    <property type="project" value="InterPro"/>
</dbReference>
<dbReference type="AlphaFoldDB" id="A0A445F5I8"/>
<dbReference type="PROSITE" id="PS00350">
    <property type="entry name" value="MADS_BOX_1"/>
    <property type="match status" value="1"/>
</dbReference>
<dbReference type="Pfam" id="PF00319">
    <property type="entry name" value="SRF-TF"/>
    <property type="match status" value="1"/>
</dbReference>
<evidence type="ECO:0000313" key="8">
    <source>
        <dbReference type="EMBL" id="RZB44056.1"/>
    </source>
</evidence>
<reference evidence="8 9" key="1">
    <citation type="submission" date="2018-09" db="EMBL/GenBank/DDBJ databases">
        <title>A high-quality reference genome of wild soybean provides a powerful tool to mine soybean genomes.</title>
        <authorList>
            <person name="Xie M."/>
            <person name="Chung C.Y.L."/>
            <person name="Li M.-W."/>
            <person name="Wong F.-L."/>
            <person name="Chan T.-F."/>
            <person name="Lam H.-M."/>
        </authorList>
    </citation>
    <scope>NUCLEOTIDE SEQUENCE [LARGE SCALE GENOMIC DNA]</scope>
    <source>
        <strain evidence="9">cv. W05</strain>
        <tissue evidence="8">Hypocotyl of etiolated seedlings</tissue>
    </source>
</reference>
<dbReference type="InterPro" id="IPR036879">
    <property type="entry name" value="TF_MADSbox_sf"/>
</dbReference>
<keyword evidence="3" id="KW-0238">DNA-binding</keyword>
<dbReference type="InterPro" id="IPR033896">
    <property type="entry name" value="MEF2-like_N"/>
</dbReference>
<evidence type="ECO:0000259" key="6">
    <source>
        <dbReference type="PROSITE" id="PS50066"/>
    </source>
</evidence>
<comment type="caution">
    <text evidence="8">The sequence shown here is derived from an EMBL/GenBank/DDBJ whole genome shotgun (WGS) entry which is preliminary data.</text>
</comment>
<dbReference type="Pfam" id="PF01486">
    <property type="entry name" value="K-box"/>
    <property type="match status" value="1"/>
</dbReference>
<proteinExistence type="predicted"/>
<accession>A0A445F5I8</accession>
<dbReference type="InterPro" id="IPR002487">
    <property type="entry name" value="TF_Kbox"/>
</dbReference>
<dbReference type="GO" id="GO:0003700">
    <property type="term" value="F:DNA-binding transcription factor activity"/>
    <property type="evidence" value="ECO:0007669"/>
    <property type="project" value="InterPro"/>
</dbReference>
<dbReference type="InterPro" id="IPR002100">
    <property type="entry name" value="TF_MADSbox"/>
</dbReference>
<feature type="domain" description="MADS-box" evidence="6">
    <location>
        <begin position="1"/>
        <end position="61"/>
    </location>
</feature>
<keyword evidence="5" id="KW-0539">Nucleus</keyword>
<protein>
    <submittedName>
        <fullName evidence="8">MADS-box transcription factor 17 isoform B</fullName>
    </submittedName>
</protein>
<sequence>MGRGKVVLERIQNKINRQVTFSKRRNGLLKKAFELSVLCDAEIALIIFSSRGKLFQYSSTDINRIIDKYRQCCFNMSQTGDVTEHQSEQCLYQELLILRVKHESLQRTQRNLLGEELEPLSMKELHSLEKQLDRTLGQARKHLTQKLISRIDELHGKVHNLEQVNKHLESQERGKCTQTCEGSANSHIRLQDAQVNQFESETTGCVLHFSLVLLPFKYVNYGSFIMHAHMIHTKIVQASKHFF</sequence>
<dbReference type="CDD" id="cd00265">
    <property type="entry name" value="MADS_MEF2_like"/>
    <property type="match status" value="1"/>
</dbReference>
<dbReference type="Gene3D" id="3.40.1810.10">
    <property type="entry name" value="Transcription factor, MADS-box"/>
    <property type="match status" value="1"/>
</dbReference>
<comment type="subcellular location">
    <subcellularLocation>
        <location evidence="1">Nucleus</location>
    </subcellularLocation>
</comment>
<evidence type="ECO:0000256" key="4">
    <source>
        <dbReference type="ARBA" id="ARBA00023163"/>
    </source>
</evidence>
<dbReference type="FunFam" id="3.40.1810.10:FF:000008">
    <property type="entry name" value="MADS-box transcription factor 1"/>
    <property type="match status" value="1"/>
</dbReference>
<keyword evidence="4" id="KW-0804">Transcription</keyword>
<dbReference type="PANTHER" id="PTHR48019">
    <property type="entry name" value="SERUM RESPONSE FACTOR HOMOLOG"/>
    <property type="match status" value="1"/>
</dbReference>
<evidence type="ECO:0000259" key="7">
    <source>
        <dbReference type="PROSITE" id="PS51297"/>
    </source>
</evidence>
<dbReference type="Proteomes" id="UP000289340">
    <property type="component" value="Chromosome 20"/>
</dbReference>
<organism evidence="8 9">
    <name type="scientific">Glycine soja</name>
    <name type="common">Wild soybean</name>
    <dbReference type="NCBI Taxonomy" id="3848"/>
    <lineage>
        <taxon>Eukaryota</taxon>
        <taxon>Viridiplantae</taxon>
        <taxon>Streptophyta</taxon>
        <taxon>Embryophyta</taxon>
        <taxon>Tracheophyta</taxon>
        <taxon>Spermatophyta</taxon>
        <taxon>Magnoliopsida</taxon>
        <taxon>eudicotyledons</taxon>
        <taxon>Gunneridae</taxon>
        <taxon>Pentapetalae</taxon>
        <taxon>rosids</taxon>
        <taxon>fabids</taxon>
        <taxon>Fabales</taxon>
        <taxon>Fabaceae</taxon>
        <taxon>Papilionoideae</taxon>
        <taxon>50 kb inversion clade</taxon>
        <taxon>NPAAA clade</taxon>
        <taxon>indigoferoid/millettioid clade</taxon>
        <taxon>Phaseoleae</taxon>
        <taxon>Glycine</taxon>
        <taxon>Glycine subgen. Soja</taxon>
    </lineage>
</organism>
<feature type="domain" description="K-box" evidence="7">
    <location>
        <begin position="88"/>
        <end position="182"/>
    </location>
</feature>
<dbReference type="PROSITE" id="PS50066">
    <property type="entry name" value="MADS_BOX_2"/>
    <property type="match status" value="1"/>
</dbReference>
<dbReference type="SUPFAM" id="SSF55455">
    <property type="entry name" value="SRF-like"/>
    <property type="match status" value="1"/>
</dbReference>
<dbReference type="InterPro" id="IPR050142">
    <property type="entry name" value="MADS-box/MEF2_TF"/>
</dbReference>
<dbReference type="GO" id="GO:0045944">
    <property type="term" value="P:positive regulation of transcription by RNA polymerase II"/>
    <property type="evidence" value="ECO:0007669"/>
    <property type="project" value="InterPro"/>
</dbReference>
<evidence type="ECO:0000313" key="9">
    <source>
        <dbReference type="Proteomes" id="UP000289340"/>
    </source>
</evidence>
<dbReference type="SMART" id="SM00432">
    <property type="entry name" value="MADS"/>
    <property type="match status" value="1"/>
</dbReference>
<name>A0A445F5I8_GLYSO</name>
<dbReference type="PROSITE" id="PS51297">
    <property type="entry name" value="K_BOX"/>
    <property type="match status" value="1"/>
</dbReference>